<evidence type="ECO:0000313" key="1">
    <source>
        <dbReference type="EMBL" id="KAB2087433.1"/>
    </source>
</evidence>
<feature type="non-terminal residue" evidence="1">
    <location>
        <position position="77"/>
    </location>
</feature>
<reference evidence="2" key="1">
    <citation type="journal article" date="2020" name="Nat. Genet.">
        <title>Genomic diversifications of five Gossypium allopolyploid species and their impact on cotton improvement.</title>
        <authorList>
            <person name="Chen Z.J."/>
            <person name="Sreedasyam A."/>
            <person name="Ando A."/>
            <person name="Song Q."/>
            <person name="De Santiago L.M."/>
            <person name="Hulse-Kemp A.M."/>
            <person name="Ding M."/>
            <person name="Ye W."/>
            <person name="Kirkbride R.C."/>
            <person name="Jenkins J."/>
            <person name="Plott C."/>
            <person name="Lovell J."/>
            <person name="Lin Y.M."/>
            <person name="Vaughn R."/>
            <person name="Liu B."/>
            <person name="Simpson S."/>
            <person name="Scheffler B.E."/>
            <person name="Wen L."/>
            <person name="Saski C.A."/>
            <person name="Grover C.E."/>
            <person name="Hu G."/>
            <person name="Conover J.L."/>
            <person name="Carlson J.W."/>
            <person name="Shu S."/>
            <person name="Boston L.B."/>
            <person name="Williams M."/>
            <person name="Peterson D.G."/>
            <person name="McGee K."/>
            <person name="Jones D.C."/>
            <person name="Wendel J.F."/>
            <person name="Stelly D.M."/>
            <person name="Grimwood J."/>
            <person name="Schmutz J."/>
        </authorList>
    </citation>
    <scope>NUCLEOTIDE SEQUENCE [LARGE SCALE GENOMIC DNA]</scope>
    <source>
        <strain evidence="2">cv. 3-79</strain>
    </source>
</reference>
<dbReference type="AlphaFoldDB" id="A0A5J5W632"/>
<evidence type="ECO:0000313" key="2">
    <source>
        <dbReference type="Proteomes" id="UP000327439"/>
    </source>
</evidence>
<dbReference type="EMBL" id="CM018205">
    <property type="protein sequence ID" value="KAB2087433.1"/>
    <property type="molecule type" value="Genomic_DNA"/>
</dbReference>
<sequence>MFQLNTFHFLLFSKEKIFFTKHQLIQSHDLIIRIRDLSRLIPLHLIFRELERPFSSLNLFIWNLGFSNSFLFTYLLF</sequence>
<protein>
    <submittedName>
        <fullName evidence="1">Uncharacterized protein</fullName>
    </submittedName>
</protein>
<dbReference type="Proteomes" id="UP000327439">
    <property type="component" value="Chromosome A04"/>
</dbReference>
<accession>A0A5J5W632</accession>
<proteinExistence type="predicted"/>
<name>A0A5J5W632_GOSBA</name>
<organism evidence="1 2">
    <name type="scientific">Gossypium barbadense</name>
    <name type="common">Sea Island cotton</name>
    <name type="synonym">Hibiscus barbadensis</name>
    <dbReference type="NCBI Taxonomy" id="3634"/>
    <lineage>
        <taxon>Eukaryota</taxon>
        <taxon>Viridiplantae</taxon>
        <taxon>Streptophyta</taxon>
        <taxon>Embryophyta</taxon>
        <taxon>Tracheophyta</taxon>
        <taxon>Spermatophyta</taxon>
        <taxon>Magnoliopsida</taxon>
        <taxon>eudicotyledons</taxon>
        <taxon>Gunneridae</taxon>
        <taxon>Pentapetalae</taxon>
        <taxon>rosids</taxon>
        <taxon>malvids</taxon>
        <taxon>Malvales</taxon>
        <taxon>Malvaceae</taxon>
        <taxon>Malvoideae</taxon>
        <taxon>Gossypium</taxon>
    </lineage>
</organism>
<gene>
    <name evidence="1" type="ORF">ES319_A04G104100v1</name>
</gene>
<keyword evidence="2" id="KW-1185">Reference proteome</keyword>